<organism evidence="2 3">
    <name type="scientific">Friedmanniomyces simplex</name>
    <dbReference type="NCBI Taxonomy" id="329884"/>
    <lineage>
        <taxon>Eukaryota</taxon>
        <taxon>Fungi</taxon>
        <taxon>Dikarya</taxon>
        <taxon>Ascomycota</taxon>
        <taxon>Pezizomycotina</taxon>
        <taxon>Dothideomycetes</taxon>
        <taxon>Dothideomycetidae</taxon>
        <taxon>Mycosphaerellales</taxon>
        <taxon>Teratosphaeriaceae</taxon>
        <taxon>Friedmanniomyces</taxon>
    </lineage>
</organism>
<feature type="region of interest" description="Disordered" evidence="1">
    <location>
        <begin position="125"/>
        <end position="144"/>
    </location>
</feature>
<dbReference type="OrthoDB" id="3853656at2759"/>
<reference evidence="2 3" key="1">
    <citation type="submission" date="2017-03" db="EMBL/GenBank/DDBJ databases">
        <title>Genomes of endolithic fungi from Antarctica.</title>
        <authorList>
            <person name="Coleine C."/>
            <person name="Masonjones S."/>
            <person name="Stajich J.E."/>
        </authorList>
    </citation>
    <scope>NUCLEOTIDE SEQUENCE [LARGE SCALE GENOMIC DNA]</scope>
    <source>
        <strain evidence="2 3">CCFEE 5184</strain>
    </source>
</reference>
<sequence length="144" mass="16011">MSDNFTSGEKHYMHLNGDVANYLPFNYTSTGGTTATFTSSNDGHHTGLGPQTDESSNLYIEPVVEASSNDKSESQNGACEPVVLLLWKELFNVTRYSKPDPGLIFRFTKDEVIVQQGLYVNNSQKRSLADSNVGKPKRQRKEFA</sequence>
<protein>
    <submittedName>
        <fullName evidence="2">Uncharacterized protein</fullName>
    </submittedName>
</protein>
<dbReference type="Proteomes" id="UP000309340">
    <property type="component" value="Unassembled WGS sequence"/>
</dbReference>
<dbReference type="EMBL" id="NAJQ01000509">
    <property type="protein sequence ID" value="TKA68417.1"/>
    <property type="molecule type" value="Genomic_DNA"/>
</dbReference>
<keyword evidence="3" id="KW-1185">Reference proteome</keyword>
<feature type="compositionally biased region" description="Basic residues" evidence="1">
    <location>
        <begin position="135"/>
        <end position="144"/>
    </location>
</feature>
<evidence type="ECO:0000313" key="3">
    <source>
        <dbReference type="Proteomes" id="UP000309340"/>
    </source>
</evidence>
<accession>A0A4U0WYT7</accession>
<comment type="caution">
    <text evidence="2">The sequence shown here is derived from an EMBL/GenBank/DDBJ whole genome shotgun (WGS) entry which is preliminary data.</text>
</comment>
<name>A0A4U0WYT7_9PEZI</name>
<evidence type="ECO:0000313" key="2">
    <source>
        <dbReference type="EMBL" id="TKA68417.1"/>
    </source>
</evidence>
<proteinExistence type="predicted"/>
<gene>
    <name evidence="2" type="ORF">B0A55_11042</name>
</gene>
<evidence type="ECO:0000256" key="1">
    <source>
        <dbReference type="SAM" id="MobiDB-lite"/>
    </source>
</evidence>
<dbReference type="AlphaFoldDB" id="A0A4U0WYT7"/>